<comment type="caution">
    <text evidence="6">The sequence shown here is derived from an EMBL/GenBank/DDBJ whole genome shotgun (WGS) entry which is preliminary data.</text>
</comment>
<comment type="function">
    <text evidence="3">Key enzyme for ketone body catabolism. Transfers the CoA moiety from succinate to acetoacetate. Formation of the enzyme-CoA intermediate proceeds via an unstable anhydride species formed between the carboxylate groups of the enzyme and substrate.</text>
</comment>
<dbReference type="Proteomes" id="UP001163105">
    <property type="component" value="Unassembled WGS sequence"/>
</dbReference>
<dbReference type="Pfam" id="PF01144">
    <property type="entry name" value="CoA_trans"/>
    <property type="match status" value="2"/>
</dbReference>
<comment type="pathway">
    <text evidence="3">Ketone metabolism; succinyl-CoA degradation; acetoacetyl-CoA from succinyl-CoA: step 1/1.</text>
</comment>
<evidence type="ECO:0000313" key="6">
    <source>
        <dbReference type="EMBL" id="KAJ6442157.1"/>
    </source>
</evidence>
<evidence type="ECO:0000313" key="7">
    <source>
        <dbReference type="Proteomes" id="UP001163105"/>
    </source>
</evidence>
<feature type="region of interest" description="Disordered" evidence="5">
    <location>
        <begin position="1"/>
        <end position="22"/>
    </location>
</feature>
<dbReference type="NCBIfam" id="TIGR02429">
    <property type="entry name" value="pcaI_scoA_fam"/>
    <property type="match status" value="1"/>
</dbReference>
<evidence type="ECO:0000256" key="2">
    <source>
        <dbReference type="ARBA" id="ARBA00022679"/>
    </source>
</evidence>
<sequence>MGPSLRLAGSRRITTGSSSTSSSSAATLVCSVALRLCAPKTGLARRSFLTTTIRLSQAAASGRNVNKVLGTADEAVADVRSGSTILSSGFGLCGVAETLIQALHRRGADQLHSLTAVSNNAGIEGLGGLSSLTKAGQVNRLVLSYLGNNKALERAYLTGALSIELCPQGTLAERLRAGGAGIPAFFTPTGAHTLLQDGDIPTRIGPNNTVLERGKPREVREFDGRAYLLERALTGDVAILRAWKVDKAGNCVFRYTTKAFGPLMAKAAKLTIVEAENIVEVGEIHPNAVDLPGIFVDRVVPATAEKQVEVLKLRDPDAEAAAKSGAAPKDEAQARRERIGRRASQELKQGYYVNLGVGIPTLAATFIPEGRTVWIQSENGILGMGPYPTRDEVDADIVNAGKETVTLVPGASCFDSSESFGMIRGGHVDVSILGALQVSAAGDLANFMIPGKVFKGMGGAMDLVANPDNTKIVVATEHVAKNGASKIVQQCALPLTGARCVSTIITDLLTWVPSSQCVFQVDRQNGVLTLTELAPGVDVDEVRSKTDADFKVADNIKTME</sequence>
<comment type="similarity">
    <text evidence="1 3">Belongs to the 3-oxoacid CoA-transferase family.</text>
</comment>
<name>A0AB34FUV3_9HYPO</name>
<proteinExistence type="inferred from homology"/>
<dbReference type="InterPro" id="IPR012792">
    <property type="entry name" value="3-oxoacid_CoA-transf_A"/>
</dbReference>
<keyword evidence="7" id="KW-1185">Reference proteome</keyword>
<dbReference type="InterPro" id="IPR004165">
    <property type="entry name" value="CoA_trans_fam_I"/>
</dbReference>
<dbReference type="PANTHER" id="PTHR13707:SF60">
    <property type="entry name" value="ACETATE COA-TRANSFERASE SUBUNIT ALPHA"/>
    <property type="match status" value="1"/>
</dbReference>
<evidence type="ECO:0000256" key="3">
    <source>
        <dbReference type="PIRNR" id="PIRNR000858"/>
    </source>
</evidence>
<accession>A0AB34FUV3</accession>
<dbReference type="PIRSF" id="PIRSF000858">
    <property type="entry name" value="SCOT-t"/>
    <property type="match status" value="1"/>
</dbReference>
<reference evidence="6" key="1">
    <citation type="submission" date="2023-01" db="EMBL/GenBank/DDBJ databases">
        <title>The growth and conidiation of Purpureocillium lavendulum are regulated by nitrogen source and histone H3K14 acetylation.</title>
        <authorList>
            <person name="Tang P."/>
            <person name="Han J."/>
            <person name="Zhang C."/>
            <person name="Tang P."/>
            <person name="Qi F."/>
            <person name="Zhang K."/>
            <person name="Liang L."/>
        </authorList>
    </citation>
    <scope>NUCLEOTIDE SEQUENCE</scope>
    <source>
        <strain evidence="6">YMF1.00683</strain>
    </source>
</reference>
<evidence type="ECO:0000256" key="4">
    <source>
        <dbReference type="PIRSR" id="PIRSR000858-1"/>
    </source>
</evidence>
<keyword evidence="3" id="KW-0496">Mitochondrion</keyword>
<comment type="catalytic activity">
    <reaction evidence="3">
        <text>a 3-oxo acid + succinyl-CoA = a 3-oxoacyl-CoA + succinate</text>
        <dbReference type="Rhea" id="RHEA:24564"/>
        <dbReference type="ChEBI" id="CHEBI:30031"/>
        <dbReference type="ChEBI" id="CHEBI:35973"/>
        <dbReference type="ChEBI" id="CHEBI:57292"/>
        <dbReference type="ChEBI" id="CHEBI:90726"/>
        <dbReference type="EC" id="2.8.3.5"/>
    </reaction>
</comment>
<evidence type="ECO:0000256" key="5">
    <source>
        <dbReference type="SAM" id="MobiDB-lite"/>
    </source>
</evidence>
<dbReference type="InterPro" id="IPR037171">
    <property type="entry name" value="NagB/RpiA_transferase-like"/>
</dbReference>
<dbReference type="NCBIfam" id="TIGR02428">
    <property type="entry name" value="pcaJ_scoB_fam"/>
    <property type="match status" value="1"/>
</dbReference>
<dbReference type="EC" id="2.8.3.5" evidence="3"/>
<feature type="compositionally biased region" description="Low complexity" evidence="5">
    <location>
        <begin position="8"/>
        <end position="22"/>
    </location>
</feature>
<dbReference type="PANTHER" id="PTHR13707">
    <property type="entry name" value="KETOACID-COENZYME A TRANSFERASE"/>
    <property type="match status" value="1"/>
</dbReference>
<dbReference type="SUPFAM" id="SSF100950">
    <property type="entry name" value="NagB/RpiA/CoA transferase-like"/>
    <property type="match status" value="2"/>
</dbReference>
<dbReference type="AlphaFoldDB" id="A0AB34FUV3"/>
<keyword evidence="2 3" id="KW-0808">Transferase</keyword>
<dbReference type="GO" id="GO:0046952">
    <property type="term" value="P:ketone body catabolic process"/>
    <property type="evidence" value="ECO:0007669"/>
    <property type="project" value="InterPro"/>
</dbReference>
<dbReference type="GO" id="GO:0008260">
    <property type="term" value="F:succinyl-CoA:3-oxo-acid CoA-transferase activity"/>
    <property type="evidence" value="ECO:0007669"/>
    <property type="project" value="UniProtKB-EC"/>
</dbReference>
<dbReference type="InterPro" id="IPR014388">
    <property type="entry name" value="3-oxoacid_CoA-transferase"/>
</dbReference>
<dbReference type="SMART" id="SM00882">
    <property type="entry name" value="CoA_trans"/>
    <property type="match status" value="2"/>
</dbReference>
<feature type="active site" description="5-glutamyl coenzyme A thioester intermediate" evidence="4">
    <location>
        <position position="378"/>
    </location>
</feature>
<evidence type="ECO:0000256" key="1">
    <source>
        <dbReference type="ARBA" id="ARBA00007154"/>
    </source>
</evidence>
<gene>
    <name evidence="6" type="primary">OXCT</name>
    <name evidence="6" type="ORF">O9K51_05710</name>
</gene>
<dbReference type="Gene3D" id="3.40.1080.10">
    <property type="entry name" value="Glutaconate Coenzyme A-transferase"/>
    <property type="match status" value="2"/>
</dbReference>
<organism evidence="6 7">
    <name type="scientific">Purpureocillium lavendulum</name>
    <dbReference type="NCBI Taxonomy" id="1247861"/>
    <lineage>
        <taxon>Eukaryota</taxon>
        <taxon>Fungi</taxon>
        <taxon>Dikarya</taxon>
        <taxon>Ascomycota</taxon>
        <taxon>Pezizomycotina</taxon>
        <taxon>Sordariomycetes</taxon>
        <taxon>Hypocreomycetidae</taxon>
        <taxon>Hypocreales</taxon>
        <taxon>Ophiocordycipitaceae</taxon>
        <taxon>Purpureocillium</taxon>
    </lineage>
</organism>
<dbReference type="EMBL" id="JAQHRD010000004">
    <property type="protein sequence ID" value="KAJ6442157.1"/>
    <property type="molecule type" value="Genomic_DNA"/>
</dbReference>
<dbReference type="InterPro" id="IPR012791">
    <property type="entry name" value="3-oxoacid_CoA-transf_B"/>
</dbReference>
<protein>
    <recommendedName>
        <fullName evidence="3">Succinyl-CoA:3-ketoacid-coenzyme A transferase</fullName>
        <ecNumber evidence="3">2.8.3.5</ecNumber>
    </recommendedName>
</protein>